<dbReference type="InterPro" id="IPR011992">
    <property type="entry name" value="EF-hand-dom_pair"/>
</dbReference>
<organism evidence="3 4">
    <name type="scientific">Citreimonas salinaria</name>
    <dbReference type="NCBI Taxonomy" id="321339"/>
    <lineage>
        <taxon>Bacteria</taxon>
        <taxon>Pseudomonadati</taxon>
        <taxon>Pseudomonadota</taxon>
        <taxon>Alphaproteobacteria</taxon>
        <taxon>Rhodobacterales</taxon>
        <taxon>Roseobacteraceae</taxon>
        <taxon>Citreimonas</taxon>
    </lineage>
</organism>
<reference evidence="3 4" key="1">
    <citation type="submission" date="2016-10" db="EMBL/GenBank/DDBJ databases">
        <authorList>
            <person name="de Groot N.N."/>
        </authorList>
    </citation>
    <scope>NUCLEOTIDE SEQUENCE [LARGE SCALE GENOMIC DNA]</scope>
    <source>
        <strain evidence="3 4">DSM 26880</strain>
    </source>
</reference>
<dbReference type="InterPro" id="IPR002048">
    <property type="entry name" value="EF_hand_dom"/>
</dbReference>
<evidence type="ECO:0000313" key="3">
    <source>
        <dbReference type="EMBL" id="SDY71527.1"/>
    </source>
</evidence>
<dbReference type="AlphaFoldDB" id="A0A1H3M473"/>
<dbReference type="PROSITE" id="PS00018">
    <property type="entry name" value="EF_HAND_1"/>
    <property type="match status" value="2"/>
</dbReference>
<name>A0A1H3M473_9RHOB</name>
<dbReference type="Gene3D" id="1.10.238.10">
    <property type="entry name" value="EF-hand"/>
    <property type="match status" value="1"/>
</dbReference>
<dbReference type="PROSITE" id="PS50222">
    <property type="entry name" value="EF_HAND_2"/>
    <property type="match status" value="1"/>
</dbReference>
<keyword evidence="1" id="KW-0732">Signal</keyword>
<proteinExistence type="predicted"/>
<gene>
    <name evidence="3" type="ORF">SAMN05444340_115109</name>
</gene>
<keyword evidence="4" id="KW-1185">Reference proteome</keyword>
<accession>A0A1H3M473</accession>
<evidence type="ECO:0000259" key="2">
    <source>
        <dbReference type="PROSITE" id="PS50222"/>
    </source>
</evidence>
<dbReference type="SUPFAM" id="SSF47473">
    <property type="entry name" value="EF-hand"/>
    <property type="match status" value="1"/>
</dbReference>
<feature type="domain" description="EF-hand" evidence="2">
    <location>
        <begin position="104"/>
        <end position="139"/>
    </location>
</feature>
<protein>
    <recommendedName>
        <fullName evidence="2">EF-hand domain-containing protein</fullName>
    </recommendedName>
</protein>
<evidence type="ECO:0000256" key="1">
    <source>
        <dbReference type="SAM" id="SignalP"/>
    </source>
</evidence>
<feature type="signal peptide" evidence="1">
    <location>
        <begin position="1"/>
        <end position="30"/>
    </location>
</feature>
<dbReference type="InterPro" id="IPR018247">
    <property type="entry name" value="EF_Hand_1_Ca_BS"/>
</dbReference>
<sequence length="272" mass="29014">MKGTSGKHHNMATAYATFAAVALVTTSLSAQGFGDLDTDADGLLGSAEFGAGIGASGIFDRWDVDSDEALARREITEGIYDLWDSNDDGRLTVGEWDDAIDTWLGEDTVDLQVEEWDADSDGTLSAFEFLEAMEQTNLLARIGLDVSEGPLTEEAFSAGLFSLGDLDDDTFLGEDEDVWFVDLLEMFNAPDDVEVTQTSAMDPVDGDTADSEMPDLLPDGEAFSDLPIPCGEGDASCEAMAERFCAALDYDPPLGFLAAGGSLYVVRCADGF</sequence>
<dbReference type="GO" id="GO:0005509">
    <property type="term" value="F:calcium ion binding"/>
    <property type="evidence" value="ECO:0007669"/>
    <property type="project" value="InterPro"/>
</dbReference>
<dbReference type="EMBL" id="FNPF01000015">
    <property type="protein sequence ID" value="SDY71527.1"/>
    <property type="molecule type" value="Genomic_DNA"/>
</dbReference>
<dbReference type="STRING" id="321339.SAMN05444340_115109"/>
<dbReference type="Proteomes" id="UP000199286">
    <property type="component" value="Unassembled WGS sequence"/>
</dbReference>
<feature type="chain" id="PRO_5011496286" description="EF-hand domain-containing protein" evidence="1">
    <location>
        <begin position="31"/>
        <end position="272"/>
    </location>
</feature>
<evidence type="ECO:0000313" key="4">
    <source>
        <dbReference type="Proteomes" id="UP000199286"/>
    </source>
</evidence>